<dbReference type="RefSeq" id="XP_046016766.1">
    <property type="nucleotide sequence ID" value="XM_046163219.1"/>
</dbReference>
<protein>
    <submittedName>
        <fullName evidence="1">Uncharacterized protein</fullName>
    </submittedName>
</protein>
<keyword evidence="2" id="KW-1185">Reference proteome</keyword>
<dbReference type="EMBL" id="JAGTJQ010000002">
    <property type="protein sequence ID" value="KAH7037645.1"/>
    <property type="molecule type" value="Genomic_DNA"/>
</dbReference>
<comment type="caution">
    <text evidence="1">The sequence shown here is derived from an EMBL/GenBank/DDBJ whole genome shotgun (WGS) entry which is preliminary data.</text>
</comment>
<dbReference type="Proteomes" id="UP000756346">
    <property type="component" value="Unassembled WGS sequence"/>
</dbReference>
<evidence type="ECO:0000313" key="2">
    <source>
        <dbReference type="Proteomes" id="UP000756346"/>
    </source>
</evidence>
<organism evidence="1 2">
    <name type="scientific">Microdochium trichocladiopsis</name>
    <dbReference type="NCBI Taxonomy" id="1682393"/>
    <lineage>
        <taxon>Eukaryota</taxon>
        <taxon>Fungi</taxon>
        <taxon>Dikarya</taxon>
        <taxon>Ascomycota</taxon>
        <taxon>Pezizomycotina</taxon>
        <taxon>Sordariomycetes</taxon>
        <taxon>Xylariomycetidae</taxon>
        <taxon>Xylariales</taxon>
        <taxon>Microdochiaceae</taxon>
        <taxon>Microdochium</taxon>
    </lineage>
</organism>
<proteinExistence type="predicted"/>
<evidence type="ECO:0000313" key="1">
    <source>
        <dbReference type="EMBL" id="KAH7037645.1"/>
    </source>
</evidence>
<gene>
    <name evidence="1" type="ORF">B0I36DRAFT_69255</name>
</gene>
<dbReference type="AlphaFoldDB" id="A0A9P9BS85"/>
<dbReference type="GeneID" id="70192765"/>
<accession>A0A9P9BS85</accession>
<name>A0A9P9BS85_9PEZI</name>
<reference evidence="1" key="1">
    <citation type="journal article" date="2021" name="Nat. Commun.">
        <title>Genetic determinants of endophytism in the Arabidopsis root mycobiome.</title>
        <authorList>
            <person name="Mesny F."/>
            <person name="Miyauchi S."/>
            <person name="Thiergart T."/>
            <person name="Pickel B."/>
            <person name="Atanasova L."/>
            <person name="Karlsson M."/>
            <person name="Huettel B."/>
            <person name="Barry K.W."/>
            <person name="Haridas S."/>
            <person name="Chen C."/>
            <person name="Bauer D."/>
            <person name="Andreopoulos W."/>
            <person name="Pangilinan J."/>
            <person name="LaButti K."/>
            <person name="Riley R."/>
            <person name="Lipzen A."/>
            <person name="Clum A."/>
            <person name="Drula E."/>
            <person name="Henrissat B."/>
            <person name="Kohler A."/>
            <person name="Grigoriev I.V."/>
            <person name="Martin F.M."/>
            <person name="Hacquard S."/>
        </authorList>
    </citation>
    <scope>NUCLEOTIDE SEQUENCE</scope>
    <source>
        <strain evidence="1">MPI-CAGE-CH-0230</strain>
    </source>
</reference>
<sequence>MSQYPCAVWMNFWLGSMTRENRRSNDMKPAKQSETWAPNGWYIVSACNVEQDTVRQRRARATHPQEKHDHIHVAAMARGKEVVRRFFVRDAMPIFCPFFRFGKGNWLPYCVVGSEFPRTQRCRKIHGKPVQMQKHPFPLKALATVFFARQRRQ</sequence>